<evidence type="ECO:0000313" key="1">
    <source>
        <dbReference type="EMBL" id="TKS02712.1"/>
    </source>
</evidence>
<reference evidence="1" key="1">
    <citation type="submission" date="2018-10" db="EMBL/GenBank/DDBJ databases">
        <title>Population genomic analysis revealed the cold adaptation of white poplar.</title>
        <authorList>
            <person name="Liu Y.-J."/>
        </authorList>
    </citation>
    <scope>NUCLEOTIDE SEQUENCE [LARGE SCALE GENOMIC DNA]</scope>
    <source>
        <strain evidence="1">PAL-ZL1</strain>
    </source>
</reference>
<organism evidence="1">
    <name type="scientific">Populus alba</name>
    <name type="common">White poplar</name>
    <dbReference type="NCBI Taxonomy" id="43335"/>
    <lineage>
        <taxon>Eukaryota</taxon>
        <taxon>Viridiplantae</taxon>
        <taxon>Streptophyta</taxon>
        <taxon>Embryophyta</taxon>
        <taxon>Tracheophyta</taxon>
        <taxon>Spermatophyta</taxon>
        <taxon>Magnoliopsida</taxon>
        <taxon>eudicotyledons</taxon>
        <taxon>Gunneridae</taxon>
        <taxon>Pentapetalae</taxon>
        <taxon>rosids</taxon>
        <taxon>fabids</taxon>
        <taxon>Malpighiales</taxon>
        <taxon>Salicaceae</taxon>
        <taxon>Saliceae</taxon>
        <taxon>Populus</taxon>
    </lineage>
</organism>
<dbReference type="AlphaFoldDB" id="A0A4U5Q001"/>
<comment type="caution">
    <text evidence="1">The sequence shown here is derived from an EMBL/GenBank/DDBJ whole genome shotgun (WGS) entry which is preliminary data.</text>
</comment>
<geneLocation type="mitochondrion" evidence="1"/>
<name>A0A4U5Q001_POPAL</name>
<proteinExistence type="predicted"/>
<gene>
    <name evidence="1" type="ORF">D5086_0000161130</name>
</gene>
<dbReference type="EMBL" id="RCHU01000534">
    <property type="protein sequence ID" value="TKS02712.1"/>
    <property type="molecule type" value="Genomic_DNA"/>
</dbReference>
<keyword evidence="1" id="KW-0496">Mitochondrion</keyword>
<protein>
    <submittedName>
        <fullName evidence="1">Uncharacterized protein</fullName>
    </submittedName>
</protein>
<accession>A0A4U5Q001</accession>
<sequence>MISPRGLERRESGQNLSDLITEQSDDFSVTQDYLVASFAPPTSFGGGRKFKFSPDSPRNLLVAFGGLLTTSLDREKRLIFVRKSPLLVECPSHLPTPTRVKAIDWITSADPPPVRSKLQLNRFLFFLYFTLKASEPAGEAQARASPPARSRVLVSSDRYLHPSQFSFLYFERRLQSNQAQLGQGMRIILLYPALPESWYVSALDSASASAD</sequence>